<organism evidence="1">
    <name type="scientific">Rhizophora mucronata</name>
    <name type="common">Asiatic mangrove</name>
    <dbReference type="NCBI Taxonomy" id="61149"/>
    <lineage>
        <taxon>Eukaryota</taxon>
        <taxon>Viridiplantae</taxon>
        <taxon>Streptophyta</taxon>
        <taxon>Embryophyta</taxon>
        <taxon>Tracheophyta</taxon>
        <taxon>Spermatophyta</taxon>
        <taxon>Magnoliopsida</taxon>
        <taxon>eudicotyledons</taxon>
        <taxon>Gunneridae</taxon>
        <taxon>Pentapetalae</taxon>
        <taxon>rosids</taxon>
        <taxon>fabids</taxon>
        <taxon>Malpighiales</taxon>
        <taxon>Rhizophoraceae</taxon>
        <taxon>Rhizophora</taxon>
    </lineage>
</organism>
<evidence type="ECO:0000313" key="1">
    <source>
        <dbReference type="EMBL" id="MBX39589.1"/>
    </source>
</evidence>
<dbReference type="EMBL" id="GGEC01059105">
    <property type="protein sequence ID" value="MBX39589.1"/>
    <property type="molecule type" value="Transcribed_RNA"/>
</dbReference>
<protein>
    <submittedName>
        <fullName evidence="1">Uncharacterized protein</fullName>
    </submittedName>
</protein>
<accession>A0A2P2NAU4</accession>
<proteinExistence type="predicted"/>
<dbReference type="AlphaFoldDB" id="A0A2P2NAU4"/>
<name>A0A2P2NAU4_RHIMU</name>
<sequence>MTLFLRSLMRWCFSFVCVLFC</sequence>
<reference evidence="1" key="1">
    <citation type="submission" date="2018-02" db="EMBL/GenBank/DDBJ databases">
        <title>Rhizophora mucronata_Transcriptome.</title>
        <authorList>
            <person name="Meera S.P."/>
            <person name="Sreeshan A."/>
            <person name="Augustine A."/>
        </authorList>
    </citation>
    <scope>NUCLEOTIDE SEQUENCE</scope>
    <source>
        <tissue evidence="1">Leaf</tissue>
    </source>
</reference>